<keyword evidence="1" id="KW-0472">Membrane</keyword>
<protein>
    <submittedName>
        <fullName evidence="2">DUF2306 domain-containing protein</fullName>
    </submittedName>
</protein>
<keyword evidence="1" id="KW-0812">Transmembrane</keyword>
<evidence type="ECO:0000256" key="1">
    <source>
        <dbReference type="SAM" id="Phobius"/>
    </source>
</evidence>
<feature type="transmembrane region" description="Helical" evidence="1">
    <location>
        <begin position="53"/>
        <end position="73"/>
    </location>
</feature>
<dbReference type="RefSeq" id="WP_175337882.1">
    <property type="nucleotide sequence ID" value="NZ_CP043641.1"/>
</dbReference>
<feature type="transmembrane region" description="Helical" evidence="1">
    <location>
        <begin position="141"/>
        <end position="160"/>
    </location>
</feature>
<name>A0A7G6YBT6_9MICO</name>
<feature type="transmembrane region" description="Helical" evidence="1">
    <location>
        <begin position="79"/>
        <end position="98"/>
    </location>
</feature>
<accession>A0A7G6YBT6</accession>
<keyword evidence="1" id="KW-1133">Transmembrane helix</keyword>
<sequence length="175" mass="18994">MRTEPLLGLDVASLSAVFLVLLGIHVAAALVAIVSGLVAMFSRKGSGRHVVSGRFYFGAILIVFASACAMSAFRWPADLPLVAPGAVAAVAATYGFIYRRLHRPGDAPHIIAMGVSYVAMLTAFYVDNGPHLPIWQLLPSWLFWFLPAIIGTPLIMRAVLRHRRMRSERAAARTP</sequence>
<dbReference type="AlphaFoldDB" id="A0A7G6YBT6"/>
<evidence type="ECO:0000313" key="3">
    <source>
        <dbReference type="Proteomes" id="UP000515511"/>
    </source>
</evidence>
<feature type="transmembrane region" description="Helical" evidence="1">
    <location>
        <begin position="12"/>
        <end position="41"/>
    </location>
</feature>
<organism evidence="2 3">
    <name type="scientific">Leifsonia shinshuensis</name>
    <dbReference type="NCBI Taxonomy" id="150026"/>
    <lineage>
        <taxon>Bacteria</taxon>
        <taxon>Bacillati</taxon>
        <taxon>Actinomycetota</taxon>
        <taxon>Actinomycetes</taxon>
        <taxon>Micrococcales</taxon>
        <taxon>Microbacteriaceae</taxon>
        <taxon>Leifsonia</taxon>
    </lineage>
</organism>
<dbReference type="EMBL" id="CP043641">
    <property type="protein sequence ID" value="QNE35951.1"/>
    <property type="molecule type" value="Genomic_DNA"/>
</dbReference>
<gene>
    <name evidence="2" type="ORF">F1C12_12985</name>
</gene>
<dbReference type="Proteomes" id="UP000515511">
    <property type="component" value="Chromosome"/>
</dbReference>
<proteinExistence type="predicted"/>
<feature type="transmembrane region" description="Helical" evidence="1">
    <location>
        <begin position="110"/>
        <end position="126"/>
    </location>
</feature>
<evidence type="ECO:0000313" key="2">
    <source>
        <dbReference type="EMBL" id="QNE35951.1"/>
    </source>
</evidence>
<dbReference type="KEGG" id="lse:F1C12_12985"/>
<reference evidence="3" key="1">
    <citation type="submission" date="2019-09" db="EMBL/GenBank/DDBJ databases">
        <title>Antimicrobial potential of Antarctic Bacteria.</title>
        <authorList>
            <person name="Benaud N."/>
            <person name="Edwards R.J."/>
            <person name="Ferrari B.C."/>
        </authorList>
    </citation>
    <scope>NUCLEOTIDE SEQUENCE [LARGE SCALE GENOMIC DNA]</scope>
    <source>
        <strain evidence="3">INR9</strain>
    </source>
</reference>